<evidence type="ECO:0000256" key="2">
    <source>
        <dbReference type="SAM" id="SignalP"/>
    </source>
</evidence>
<keyword evidence="1 2" id="KW-0732">Signal</keyword>
<dbReference type="PANTHER" id="PTHR33619:SF3">
    <property type="entry name" value="POLYSACCHARIDE EXPORT PROTEIN GFCE-RELATED"/>
    <property type="match status" value="1"/>
</dbReference>
<dbReference type="InterPro" id="IPR019554">
    <property type="entry name" value="Soluble_ligand-bd"/>
</dbReference>
<sequence length="445" mass="48137">MKNLHTLAACVAIAVAAPAMAFAGPRYPGADSGPPGDAFCSQDDAEAALFRSGDRITVTVYERIDPDPNDRLPSDRRTFPSYRLRAEVSGDFRIADDGSISVPIIGQLTAAGKSVQQLTDAIGKAFESSLGHVGMISIAVAEHQPIYVDGVVKSPGAYKYTSGLTVAHALSLAGGFEDIKLESHQILVQTMQELGTGEQAKQTLERLLARQAVLLAEYEGSPASVPQSLVDLAGETRAKALIAAQVSERNSVVEANDIQEQGQTRMVDSARQALELRQSQIKYVEQAIEQRTARMDTLKSMVSKGLLSGPLYQDAQAQYLDNLSKREDVTLGIQQTQQQLVDAQANLVRLKLEARHALQHEIADLELQIANQWIVYRSHLTTMNILNADPDASPGAAPLAYEIVRRVGSSAATYRVKPSCLLQPGDLIKVFLPIGKEPNDTVSEK</sequence>
<evidence type="ECO:0000259" key="3">
    <source>
        <dbReference type="Pfam" id="PF02563"/>
    </source>
</evidence>
<keyword evidence="6" id="KW-1185">Reference proteome</keyword>
<dbReference type="Pfam" id="PF10531">
    <property type="entry name" value="SLBB"/>
    <property type="match status" value="1"/>
</dbReference>
<dbReference type="Proteomes" id="UP000253529">
    <property type="component" value="Unassembled WGS sequence"/>
</dbReference>
<dbReference type="InterPro" id="IPR003715">
    <property type="entry name" value="Poly_export_N"/>
</dbReference>
<dbReference type="RefSeq" id="WP_170153344.1">
    <property type="nucleotide sequence ID" value="NZ_QNRK01000029.1"/>
</dbReference>
<feature type="domain" description="Polysaccharide export protein N-terminal" evidence="3">
    <location>
        <begin position="47"/>
        <end position="128"/>
    </location>
</feature>
<dbReference type="Gene3D" id="3.10.560.10">
    <property type="entry name" value="Outer membrane lipoprotein wza domain like"/>
    <property type="match status" value="1"/>
</dbReference>
<reference evidence="5 6" key="1">
    <citation type="submission" date="2018-06" db="EMBL/GenBank/DDBJ databases">
        <title>Genomic Encyclopedia of Type Strains, Phase IV (KMG-IV): sequencing the most valuable type-strain genomes for metagenomic binning, comparative biology and taxonomic classification.</title>
        <authorList>
            <person name="Goeker M."/>
        </authorList>
    </citation>
    <scope>NUCLEOTIDE SEQUENCE [LARGE SCALE GENOMIC DNA]</scope>
    <source>
        <strain evidence="5 6">DSM 24875</strain>
    </source>
</reference>
<dbReference type="AlphaFoldDB" id="A0A366EXK2"/>
<feature type="domain" description="Soluble ligand binding" evidence="4">
    <location>
        <begin position="146"/>
        <end position="178"/>
    </location>
</feature>
<dbReference type="GO" id="GO:0015159">
    <property type="term" value="F:polysaccharide transmembrane transporter activity"/>
    <property type="evidence" value="ECO:0007669"/>
    <property type="project" value="InterPro"/>
</dbReference>
<feature type="chain" id="PRO_5016850847" evidence="2">
    <location>
        <begin position="22"/>
        <end position="445"/>
    </location>
</feature>
<evidence type="ECO:0000313" key="5">
    <source>
        <dbReference type="EMBL" id="RBP07117.1"/>
    </source>
</evidence>
<organism evidence="5 6">
    <name type="scientific">Roseiarcus fermentans</name>
    <dbReference type="NCBI Taxonomy" id="1473586"/>
    <lineage>
        <taxon>Bacteria</taxon>
        <taxon>Pseudomonadati</taxon>
        <taxon>Pseudomonadota</taxon>
        <taxon>Alphaproteobacteria</taxon>
        <taxon>Hyphomicrobiales</taxon>
        <taxon>Roseiarcaceae</taxon>
        <taxon>Roseiarcus</taxon>
    </lineage>
</organism>
<dbReference type="PANTHER" id="PTHR33619">
    <property type="entry name" value="POLYSACCHARIDE EXPORT PROTEIN GFCE-RELATED"/>
    <property type="match status" value="1"/>
</dbReference>
<dbReference type="Gene3D" id="3.30.1950.10">
    <property type="entry name" value="wza like domain"/>
    <property type="match status" value="1"/>
</dbReference>
<proteinExistence type="predicted"/>
<gene>
    <name evidence="5" type="ORF">DFR50_12947</name>
</gene>
<dbReference type="Pfam" id="PF02563">
    <property type="entry name" value="Poly_export"/>
    <property type="match status" value="1"/>
</dbReference>
<evidence type="ECO:0000259" key="4">
    <source>
        <dbReference type="Pfam" id="PF10531"/>
    </source>
</evidence>
<protein>
    <submittedName>
        <fullName evidence="5">SLBB domain-containing protein</fullName>
    </submittedName>
</protein>
<name>A0A366EXK2_9HYPH</name>
<dbReference type="InterPro" id="IPR049712">
    <property type="entry name" value="Poly_export"/>
</dbReference>
<comment type="caution">
    <text evidence="5">The sequence shown here is derived from an EMBL/GenBank/DDBJ whole genome shotgun (WGS) entry which is preliminary data.</text>
</comment>
<dbReference type="EMBL" id="QNRK01000029">
    <property type="protein sequence ID" value="RBP07117.1"/>
    <property type="molecule type" value="Genomic_DNA"/>
</dbReference>
<feature type="signal peptide" evidence="2">
    <location>
        <begin position="1"/>
        <end position="21"/>
    </location>
</feature>
<accession>A0A366EXK2</accession>
<evidence type="ECO:0000313" key="6">
    <source>
        <dbReference type="Proteomes" id="UP000253529"/>
    </source>
</evidence>
<evidence type="ECO:0000256" key="1">
    <source>
        <dbReference type="ARBA" id="ARBA00022729"/>
    </source>
</evidence>